<gene>
    <name evidence="1" type="ORF">TIFTF001_010779</name>
</gene>
<accession>A0AA88D3P0</accession>
<dbReference type="Proteomes" id="UP001187192">
    <property type="component" value="Unassembled WGS sequence"/>
</dbReference>
<name>A0AA88D3P0_FICCA</name>
<comment type="caution">
    <text evidence="1">The sequence shown here is derived from an EMBL/GenBank/DDBJ whole genome shotgun (WGS) entry which is preliminary data.</text>
</comment>
<protein>
    <recommendedName>
        <fullName evidence="3">DUF868 family protein</fullName>
    </recommendedName>
</protein>
<dbReference type="AlphaFoldDB" id="A0AA88D3P0"/>
<proteinExistence type="predicted"/>
<sequence>MHDSIVIPACFSSGERPPVDDQGTVVRSGQSVFMSVYRTKIAGQCRLITITWCKNLLLRGLSVSIQGQEEDDHEQQYQYKLELKPWYFWRKQGDKQFVLDGRTVNVVWDLKAAKFHGETEPQSDYYIAIVCEEEVVLLVGDLKKDAFRKTGCPPSLLDPILVSRKEHLFGKKKFSTRVKFHEREKFHEILIECNNSNTHCHDNSSGLISTGSDPELEVKIDGKLALHVKHLHWKFRGNESVYVSKSTKVEVFWDVHDWLFSTGTRHGMFIFSPISSSSPSPPPPPEVFDQEVNSDSVGGSSRFSLFVYAWKVE</sequence>
<dbReference type="InterPro" id="IPR008586">
    <property type="entry name" value="DUF868_pln"/>
</dbReference>
<dbReference type="PANTHER" id="PTHR31972">
    <property type="entry name" value="EXPRESSED PROTEIN"/>
    <property type="match status" value="1"/>
</dbReference>
<keyword evidence="2" id="KW-1185">Reference proteome</keyword>
<evidence type="ECO:0008006" key="3">
    <source>
        <dbReference type="Google" id="ProtNLM"/>
    </source>
</evidence>
<dbReference type="Pfam" id="PF05910">
    <property type="entry name" value="DUF868"/>
    <property type="match status" value="1"/>
</dbReference>
<dbReference type="PANTHER" id="PTHR31972:SF11">
    <property type="entry name" value="DUF868 DOMAIN-CONTAINING PROTEIN"/>
    <property type="match status" value="1"/>
</dbReference>
<evidence type="ECO:0000313" key="2">
    <source>
        <dbReference type="Proteomes" id="UP001187192"/>
    </source>
</evidence>
<evidence type="ECO:0000313" key="1">
    <source>
        <dbReference type="EMBL" id="GMN41561.1"/>
    </source>
</evidence>
<dbReference type="EMBL" id="BTGU01000013">
    <property type="protein sequence ID" value="GMN41561.1"/>
    <property type="molecule type" value="Genomic_DNA"/>
</dbReference>
<organism evidence="1 2">
    <name type="scientific">Ficus carica</name>
    <name type="common">Common fig</name>
    <dbReference type="NCBI Taxonomy" id="3494"/>
    <lineage>
        <taxon>Eukaryota</taxon>
        <taxon>Viridiplantae</taxon>
        <taxon>Streptophyta</taxon>
        <taxon>Embryophyta</taxon>
        <taxon>Tracheophyta</taxon>
        <taxon>Spermatophyta</taxon>
        <taxon>Magnoliopsida</taxon>
        <taxon>eudicotyledons</taxon>
        <taxon>Gunneridae</taxon>
        <taxon>Pentapetalae</taxon>
        <taxon>rosids</taxon>
        <taxon>fabids</taxon>
        <taxon>Rosales</taxon>
        <taxon>Moraceae</taxon>
        <taxon>Ficeae</taxon>
        <taxon>Ficus</taxon>
    </lineage>
</organism>
<reference evidence="1" key="1">
    <citation type="submission" date="2023-07" db="EMBL/GenBank/DDBJ databases">
        <title>draft genome sequence of fig (Ficus carica).</title>
        <authorList>
            <person name="Takahashi T."/>
            <person name="Nishimura K."/>
        </authorList>
    </citation>
    <scope>NUCLEOTIDE SEQUENCE</scope>
</reference>